<proteinExistence type="inferred from homology"/>
<dbReference type="GO" id="GO:1904680">
    <property type="term" value="F:peptide transmembrane transporter activity"/>
    <property type="evidence" value="ECO:0007669"/>
    <property type="project" value="TreeGrafter"/>
</dbReference>
<dbReference type="Gene3D" id="3.10.105.10">
    <property type="entry name" value="Dipeptide-binding Protein, Domain 3"/>
    <property type="match status" value="1"/>
</dbReference>
<comment type="caution">
    <text evidence="6">The sequence shown here is derived from an EMBL/GenBank/DDBJ whole genome shotgun (WGS) entry which is preliminary data.</text>
</comment>
<evidence type="ECO:0000313" key="7">
    <source>
        <dbReference type="Proteomes" id="UP000661435"/>
    </source>
</evidence>
<accession>A0A8J6J765</accession>
<dbReference type="GO" id="GO:0015833">
    <property type="term" value="P:peptide transport"/>
    <property type="evidence" value="ECO:0007669"/>
    <property type="project" value="TreeGrafter"/>
</dbReference>
<dbReference type="EMBL" id="JACOPP010000030">
    <property type="protein sequence ID" value="MBC5734953.1"/>
    <property type="molecule type" value="Genomic_DNA"/>
</dbReference>
<reference evidence="6" key="1">
    <citation type="submission" date="2020-08" db="EMBL/GenBank/DDBJ databases">
        <title>Genome public.</title>
        <authorList>
            <person name="Liu C."/>
            <person name="Sun Q."/>
        </authorList>
    </citation>
    <scope>NUCLEOTIDE SEQUENCE</scope>
    <source>
        <strain evidence="6">NSJ-51</strain>
    </source>
</reference>
<dbReference type="InterPro" id="IPR039424">
    <property type="entry name" value="SBP_5"/>
</dbReference>
<name>A0A8J6J765_9FIRM</name>
<dbReference type="AlphaFoldDB" id="A0A8J6J765"/>
<feature type="signal peptide" evidence="4">
    <location>
        <begin position="1"/>
        <end position="23"/>
    </location>
</feature>
<evidence type="ECO:0000256" key="3">
    <source>
        <dbReference type="ARBA" id="ARBA00022729"/>
    </source>
</evidence>
<dbReference type="RefSeq" id="WP_186908772.1">
    <property type="nucleotide sequence ID" value="NZ_JACOPP010000030.1"/>
</dbReference>
<dbReference type="PROSITE" id="PS51257">
    <property type="entry name" value="PROKAR_LIPOPROTEIN"/>
    <property type="match status" value="1"/>
</dbReference>
<sequence>MRRILTALLTAACLLLGLAGCGAAPYEEPWQPTPTPAATATPEPEPAQFALACYPQSSFHPITGGNRTNLSLGGLLYEGLFALDPQFQVQNVLCESYTVSEDALKWTFVLRAGVRFSDGSALTAADVAASLNQARASALYSARFTGVTGVSAGEGTVSVTLSSPNGGLPALLDVPVCKGTGERPAGTGPYVLAGEADALVLEARTDWWQGNALPRQSIPLRSIQEADDLIRAFDTRDVALVATDLTGTNALGFSGSFETVDYPTSTMLYVGFNTASGPCRDAGLRRALQQSFDRDAVVTAQFSRHALAAALPVSPVSPLYDGALAGRLAYSSQALAQALAGAGWSQTDGSWRRGRETLALRFVVPGENTDRISAAEQLAKNLTDEGVSVELKKLSWEDYTAVLARGDFDLYLAEVRLTGDFDLTALLAPTGALNYGGYQDASAAGLLRAFRAADGAARGQAAGALYEYLAQEPPFAVICFKNWSLLTQWRLLTGLTPTQQNVFYRFADWTVA</sequence>
<feature type="chain" id="PRO_5035319680" evidence="4">
    <location>
        <begin position="24"/>
        <end position="512"/>
    </location>
</feature>
<dbReference type="GO" id="GO:0042597">
    <property type="term" value="C:periplasmic space"/>
    <property type="evidence" value="ECO:0007669"/>
    <property type="project" value="UniProtKB-ARBA"/>
</dbReference>
<keyword evidence="2" id="KW-0813">Transport</keyword>
<evidence type="ECO:0000313" key="6">
    <source>
        <dbReference type="EMBL" id="MBC5734953.1"/>
    </source>
</evidence>
<evidence type="ECO:0000256" key="2">
    <source>
        <dbReference type="ARBA" id="ARBA00022448"/>
    </source>
</evidence>
<evidence type="ECO:0000256" key="4">
    <source>
        <dbReference type="SAM" id="SignalP"/>
    </source>
</evidence>
<protein>
    <submittedName>
        <fullName evidence="6">Peptide ABC transporter substrate-binding protein</fullName>
    </submittedName>
</protein>
<dbReference type="SUPFAM" id="SSF53850">
    <property type="entry name" value="Periplasmic binding protein-like II"/>
    <property type="match status" value="1"/>
</dbReference>
<dbReference type="PANTHER" id="PTHR30290">
    <property type="entry name" value="PERIPLASMIC BINDING COMPONENT OF ABC TRANSPORTER"/>
    <property type="match status" value="1"/>
</dbReference>
<dbReference type="InterPro" id="IPR030678">
    <property type="entry name" value="Peptide/Ni-bd"/>
</dbReference>
<dbReference type="Proteomes" id="UP000661435">
    <property type="component" value="Unassembled WGS sequence"/>
</dbReference>
<dbReference type="InterPro" id="IPR000914">
    <property type="entry name" value="SBP_5_dom"/>
</dbReference>
<keyword evidence="7" id="KW-1185">Reference proteome</keyword>
<dbReference type="GO" id="GO:0043190">
    <property type="term" value="C:ATP-binding cassette (ABC) transporter complex"/>
    <property type="evidence" value="ECO:0007669"/>
    <property type="project" value="InterPro"/>
</dbReference>
<dbReference type="PANTHER" id="PTHR30290:SF9">
    <property type="entry name" value="OLIGOPEPTIDE-BINDING PROTEIN APPA"/>
    <property type="match status" value="1"/>
</dbReference>
<evidence type="ECO:0000256" key="1">
    <source>
        <dbReference type="ARBA" id="ARBA00005695"/>
    </source>
</evidence>
<dbReference type="Gene3D" id="3.40.190.10">
    <property type="entry name" value="Periplasmic binding protein-like II"/>
    <property type="match status" value="1"/>
</dbReference>
<feature type="domain" description="Solute-binding protein family 5" evidence="5">
    <location>
        <begin position="89"/>
        <end position="414"/>
    </location>
</feature>
<dbReference type="Pfam" id="PF00496">
    <property type="entry name" value="SBP_bac_5"/>
    <property type="match status" value="1"/>
</dbReference>
<organism evidence="6 7">
    <name type="scientific">Lawsonibacter hominis</name>
    <dbReference type="NCBI Taxonomy" id="2763053"/>
    <lineage>
        <taxon>Bacteria</taxon>
        <taxon>Bacillati</taxon>
        <taxon>Bacillota</taxon>
        <taxon>Clostridia</taxon>
        <taxon>Eubacteriales</taxon>
        <taxon>Oscillospiraceae</taxon>
        <taxon>Lawsonibacter</taxon>
    </lineage>
</organism>
<evidence type="ECO:0000259" key="5">
    <source>
        <dbReference type="Pfam" id="PF00496"/>
    </source>
</evidence>
<dbReference type="PIRSF" id="PIRSF002741">
    <property type="entry name" value="MppA"/>
    <property type="match status" value="1"/>
</dbReference>
<comment type="similarity">
    <text evidence="1">Belongs to the bacterial solute-binding protein 5 family.</text>
</comment>
<gene>
    <name evidence="6" type="ORF">H8S57_14635</name>
</gene>
<keyword evidence="3 4" id="KW-0732">Signal</keyword>